<dbReference type="EMBL" id="BK016135">
    <property type="protein sequence ID" value="DAF97649.1"/>
    <property type="molecule type" value="Genomic_DNA"/>
</dbReference>
<proteinExistence type="predicted"/>
<reference evidence="2" key="1">
    <citation type="journal article" date="2021" name="Proc. Natl. Acad. Sci. U.S.A.">
        <title>A Catalog of Tens of Thousands of Viruses from Human Metagenomes Reveals Hidden Associations with Chronic Diseases.</title>
        <authorList>
            <person name="Tisza M.J."/>
            <person name="Buck C.B."/>
        </authorList>
    </citation>
    <scope>NUCLEOTIDE SEQUENCE</scope>
    <source>
        <strain evidence="2">Ct4fm14</strain>
    </source>
</reference>
<organism evidence="2">
    <name type="scientific">Siphoviridae sp. ct4fm14</name>
    <dbReference type="NCBI Taxonomy" id="2825331"/>
    <lineage>
        <taxon>Viruses</taxon>
        <taxon>Duplodnaviria</taxon>
        <taxon>Heunggongvirae</taxon>
        <taxon>Uroviricota</taxon>
        <taxon>Caudoviricetes</taxon>
    </lineage>
</organism>
<protein>
    <submittedName>
        <fullName evidence="2">Uncharacterized protein</fullName>
    </submittedName>
</protein>
<name>A0A8S5UT17_9CAUD</name>
<accession>A0A8S5UT17</accession>
<feature type="region of interest" description="Disordered" evidence="1">
    <location>
        <begin position="1"/>
        <end position="25"/>
    </location>
</feature>
<evidence type="ECO:0000256" key="1">
    <source>
        <dbReference type="SAM" id="MobiDB-lite"/>
    </source>
</evidence>
<evidence type="ECO:0000313" key="2">
    <source>
        <dbReference type="EMBL" id="DAF97649.1"/>
    </source>
</evidence>
<sequence>MRGAAAPAGLPCDPPPAKKVFTGRRNTAGPPPCEIFSPRGFWTACPIWAQGGGRWRTG</sequence>